<evidence type="ECO:0000313" key="2">
    <source>
        <dbReference type="Proteomes" id="UP001054837"/>
    </source>
</evidence>
<organism evidence="1 2">
    <name type="scientific">Caerostris darwini</name>
    <dbReference type="NCBI Taxonomy" id="1538125"/>
    <lineage>
        <taxon>Eukaryota</taxon>
        <taxon>Metazoa</taxon>
        <taxon>Ecdysozoa</taxon>
        <taxon>Arthropoda</taxon>
        <taxon>Chelicerata</taxon>
        <taxon>Arachnida</taxon>
        <taxon>Araneae</taxon>
        <taxon>Araneomorphae</taxon>
        <taxon>Entelegynae</taxon>
        <taxon>Araneoidea</taxon>
        <taxon>Araneidae</taxon>
        <taxon>Caerostris</taxon>
    </lineage>
</organism>
<keyword evidence="2" id="KW-1185">Reference proteome</keyword>
<name>A0AAV4W5Q4_9ARAC</name>
<dbReference type="EMBL" id="BPLQ01014119">
    <property type="protein sequence ID" value="GIY77405.1"/>
    <property type="molecule type" value="Genomic_DNA"/>
</dbReference>
<proteinExistence type="predicted"/>
<comment type="caution">
    <text evidence="1">The sequence shown here is derived from an EMBL/GenBank/DDBJ whole genome shotgun (WGS) entry which is preliminary data.</text>
</comment>
<accession>A0AAV4W5Q4</accession>
<sequence>MTSRHAKFKASHFMNPTYGHVPRINVPEFLHFLSVYTRLSGRSCQSPVMMMIITSRVSTNDSGEGVVFPELSSGTVNKIVWAAIRSGEES</sequence>
<dbReference type="Proteomes" id="UP001054837">
    <property type="component" value="Unassembled WGS sequence"/>
</dbReference>
<dbReference type="AlphaFoldDB" id="A0AAV4W5Q4"/>
<protein>
    <submittedName>
        <fullName evidence="1">Uncharacterized protein</fullName>
    </submittedName>
</protein>
<gene>
    <name evidence="1" type="ORF">CDAR_481001</name>
</gene>
<evidence type="ECO:0000313" key="1">
    <source>
        <dbReference type="EMBL" id="GIY77405.1"/>
    </source>
</evidence>
<reference evidence="1 2" key="1">
    <citation type="submission" date="2021-06" db="EMBL/GenBank/DDBJ databases">
        <title>Caerostris darwini draft genome.</title>
        <authorList>
            <person name="Kono N."/>
            <person name="Arakawa K."/>
        </authorList>
    </citation>
    <scope>NUCLEOTIDE SEQUENCE [LARGE SCALE GENOMIC DNA]</scope>
</reference>